<dbReference type="Pfam" id="PF06445">
    <property type="entry name" value="GyrI-like"/>
    <property type="match status" value="1"/>
</dbReference>
<dbReference type="RefSeq" id="WP_055396537.1">
    <property type="nucleotide sequence ID" value="NZ_LCTZ01000002.1"/>
</dbReference>
<dbReference type="Proteomes" id="UP000050827">
    <property type="component" value="Unassembled WGS sequence"/>
</dbReference>
<sequence length="301" mass="35139">MKRKISLVLVLVLLISLVWYLFIKPSDYLVSFNARTFPGAINQTIKHWNKSLRPYTPIQQDGILNLKQQLTYNDTLVEYNWEIIPINDSLSKIRVGIKDLDHSIRNKILVPFSNTVLERRSKENLINFNTLLQSHTKKFKVRVVGPDEIEPTYCAYLNVRCLQDEKAFKMMADFPFLSGFVDDNGLTKEEGVPFVEIVNWDMEKDSIEYNFCYPIIKKDSLPFNKEIKYKEFKGIKALKAIYNGNYITSDRAWYKLLDHAKNNDIEVISTPVEIFYNNPSTSGNELDWKAEIFMPLKETNE</sequence>
<gene>
    <name evidence="2" type="ORF">AAY42_14650</name>
</gene>
<reference evidence="2 3" key="1">
    <citation type="submission" date="2015-04" db="EMBL/GenBank/DDBJ databases">
        <title>Complete genome of flavobacterium.</title>
        <authorList>
            <person name="Kwon Y.M."/>
            <person name="Kim S.-J."/>
        </authorList>
    </citation>
    <scope>NUCLEOTIDE SEQUENCE [LARGE SCALE GENOMIC DNA]</scope>
    <source>
        <strain evidence="2 3">DK169</strain>
    </source>
</reference>
<dbReference type="InterPro" id="IPR029442">
    <property type="entry name" value="GyrI-like"/>
</dbReference>
<dbReference type="OrthoDB" id="1421367at2"/>
<feature type="domain" description="GyrI-like small molecule binding" evidence="1">
    <location>
        <begin position="197"/>
        <end position="297"/>
    </location>
</feature>
<dbReference type="Gene3D" id="3.20.80.10">
    <property type="entry name" value="Regulatory factor, effector binding domain"/>
    <property type="match status" value="1"/>
</dbReference>
<accession>A0A0N8WGB0</accession>
<comment type="caution">
    <text evidence="2">The sequence shown here is derived from an EMBL/GenBank/DDBJ whole genome shotgun (WGS) entry which is preliminary data.</text>
</comment>
<dbReference type="InterPro" id="IPR011256">
    <property type="entry name" value="Reg_factor_effector_dom_sf"/>
</dbReference>
<keyword evidence="3" id="KW-1185">Reference proteome</keyword>
<evidence type="ECO:0000313" key="2">
    <source>
        <dbReference type="EMBL" id="KQC30995.1"/>
    </source>
</evidence>
<dbReference type="PATRIC" id="fig|1547436.3.peg.3023"/>
<evidence type="ECO:0000259" key="1">
    <source>
        <dbReference type="Pfam" id="PF06445"/>
    </source>
</evidence>
<dbReference type="AlphaFoldDB" id="A0A0N8WGB0"/>
<evidence type="ECO:0000313" key="3">
    <source>
        <dbReference type="Proteomes" id="UP000050827"/>
    </source>
</evidence>
<proteinExistence type="predicted"/>
<dbReference type="EMBL" id="LCTZ01000002">
    <property type="protein sequence ID" value="KQC30995.1"/>
    <property type="molecule type" value="Genomic_DNA"/>
</dbReference>
<organism evidence="2 3">
    <name type="scientific">Flagellimonas eckloniae</name>
    <dbReference type="NCBI Taxonomy" id="346185"/>
    <lineage>
        <taxon>Bacteria</taxon>
        <taxon>Pseudomonadati</taxon>
        <taxon>Bacteroidota</taxon>
        <taxon>Flavobacteriia</taxon>
        <taxon>Flavobacteriales</taxon>
        <taxon>Flavobacteriaceae</taxon>
        <taxon>Flagellimonas</taxon>
    </lineage>
</organism>
<name>A0A0N8WGB0_9FLAO</name>
<protein>
    <submittedName>
        <fullName evidence="2">Transcriptional regulator</fullName>
    </submittedName>
</protein>
<dbReference type="SUPFAM" id="SSF55136">
    <property type="entry name" value="Probable bacterial effector-binding domain"/>
    <property type="match status" value="1"/>
</dbReference>
<dbReference type="STRING" id="346185.AAY42_14650"/>